<dbReference type="AlphaFoldDB" id="A0A8H7REL9"/>
<feature type="compositionally biased region" description="Basic and acidic residues" evidence="2">
    <location>
        <begin position="31"/>
        <end position="40"/>
    </location>
</feature>
<evidence type="ECO:0000256" key="1">
    <source>
        <dbReference type="SAM" id="Coils"/>
    </source>
</evidence>
<dbReference type="Pfam" id="PF25078">
    <property type="entry name" value="DUF7801"/>
    <property type="match status" value="1"/>
</dbReference>
<dbReference type="InterPro" id="IPR056703">
    <property type="entry name" value="DUF7801"/>
</dbReference>
<reference evidence="5" key="1">
    <citation type="submission" date="2020-12" db="EMBL/GenBank/DDBJ databases">
        <title>Metabolic potential, ecology and presence of endohyphal bacteria is reflected in genomic diversity of Mucoromycotina.</title>
        <authorList>
            <person name="Muszewska A."/>
            <person name="Okrasinska A."/>
            <person name="Steczkiewicz K."/>
            <person name="Drgas O."/>
            <person name="Orlowska M."/>
            <person name="Perlinska-Lenart U."/>
            <person name="Aleksandrzak-Piekarczyk T."/>
            <person name="Szatraj K."/>
            <person name="Zielenkiewicz U."/>
            <person name="Pilsyk S."/>
            <person name="Malc E."/>
            <person name="Mieczkowski P."/>
            <person name="Kruszewska J.S."/>
            <person name="Biernat P."/>
            <person name="Pawlowska J."/>
        </authorList>
    </citation>
    <scope>NUCLEOTIDE SEQUENCE</scope>
    <source>
        <strain evidence="5">WA0000017839</strain>
    </source>
</reference>
<evidence type="ECO:0000313" key="6">
    <source>
        <dbReference type="Proteomes" id="UP000603453"/>
    </source>
</evidence>
<evidence type="ECO:0000256" key="2">
    <source>
        <dbReference type="SAM" id="MobiDB-lite"/>
    </source>
</evidence>
<name>A0A8H7REL9_9FUNG</name>
<organism evidence="5 6">
    <name type="scientific">Mucor saturninus</name>
    <dbReference type="NCBI Taxonomy" id="64648"/>
    <lineage>
        <taxon>Eukaryota</taxon>
        <taxon>Fungi</taxon>
        <taxon>Fungi incertae sedis</taxon>
        <taxon>Mucoromycota</taxon>
        <taxon>Mucoromycotina</taxon>
        <taxon>Mucoromycetes</taxon>
        <taxon>Mucorales</taxon>
        <taxon>Mucorineae</taxon>
        <taxon>Mucoraceae</taxon>
        <taxon>Mucor</taxon>
    </lineage>
</organism>
<feature type="compositionally biased region" description="Low complexity" evidence="2">
    <location>
        <begin position="105"/>
        <end position="125"/>
    </location>
</feature>
<dbReference type="EMBL" id="JAEPRD010000014">
    <property type="protein sequence ID" value="KAG2209756.1"/>
    <property type="molecule type" value="Genomic_DNA"/>
</dbReference>
<dbReference type="Pfam" id="PF15456">
    <property type="entry name" value="Uds1"/>
    <property type="match status" value="1"/>
</dbReference>
<dbReference type="OrthoDB" id="5569911at2759"/>
<feature type="coiled-coil region" evidence="1">
    <location>
        <begin position="322"/>
        <end position="568"/>
    </location>
</feature>
<dbReference type="InterPro" id="IPR029191">
    <property type="entry name" value="Uds1"/>
</dbReference>
<dbReference type="Proteomes" id="UP000603453">
    <property type="component" value="Unassembled WGS sequence"/>
</dbReference>
<evidence type="ECO:0000259" key="3">
    <source>
        <dbReference type="Pfam" id="PF15456"/>
    </source>
</evidence>
<feature type="coiled-coil region" evidence="1">
    <location>
        <begin position="618"/>
        <end position="652"/>
    </location>
</feature>
<keyword evidence="1" id="KW-0175">Coiled coil</keyword>
<feature type="domain" description="Up-regulated during septation protein 1" evidence="3">
    <location>
        <begin position="162"/>
        <end position="274"/>
    </location>
</feature>
<feature type="domain" description="DUF7801" evidence="4">
    <location>
        <begin position="545"/>
        <end position="655"/>
    </location>
</feature>
<keyword evidence="6" id="KW-1185">Reference proteome</keyword>
<evidence type="ECO:0000313" key="5">
    <source>
        <dbReference type="EMBL" id="KAG2209756.1"/>
    </source>
</evidence>
<gene>
    <name evidence="5" type="ORF">INT47_001904</name>
</gene>
<accession>A0A8H7REL9</accession>
<sequence>MIPIIPRQSSDDDRPMGLKFTRNNFYNFPKREATNNEHVLKRTPSGQRTPPLITKRDSSRDSDLSSVASLSPTPLLSPTLPARSPFRIRDSQQGKMIGSHDTKSKSSSTIDTSSSSSSTSSSVTTNDDDLIQELESMWKLKSVPTKPPTPKHDMSSEDMLLQLLISHAMIDSREFKVLTFEEFEKLKQHHARLKNRVRNSKAKLELDRKIQETSHSLSNLSFNKNRESVILLLDEAVEADRKVKILTQRLHELTNDEVETQYQILQHTAGVLSLGLQKLEKDRPVPVVDGTQQMESLRENLIQLLKKHNISHATDASPTSLLDYLEAQLETYQLQSRESEDKYRGAQEKQQLLSLSEKKLEIQLRSTQTKNDLLKKEMDELLLKVKKPVMDWLPQDDFDFQDDDHGNESALAEVAELRETLSQMELNASKVQSQLSVFQSRENGLKKEMEQYRDEAVRLRSQKEEWDRTMKRRTVLQALENAEDGSSTARFEQQLEEQEGEYQAQLKEQAAFLDKTTRACEQLQKDRDELSATCEDLELLIRDKTRALDARDRQIQQLESELHQLKSTPTPAGSSNAALQELQAQFSQKESAWIEQSNTMEADFEGILKEFDRLTGTAMEFETDKRNYERRIQQLTQEVNGLESSLTEEKTKNLGYHEADTPTTATLRKEFRRMITDMKSDHHRTLEREGQEKSKLEKQLKDLKHEREMFRYERTNKGVQTLFMP</sequence>
<evidence type="ECO:0008006" key="7">
    <source>
        <dbReference type="Google" id="ProtNLM"/>
    </source>
</evidence>
<comment type="caution">
    <text evidence="5">The sequence shown here is derived from an EMBL/GenBank/DDBJ whole genome shotgun (WGS) entry which is preliminary data.</text>
</comment>
<feature type="compositionally biased region" description="Low complexity" evidence="2">
    <location>
        <begin position="64"/>
        <end position="85"/>
    </location>
</feature>
<evidence type="ECO:0000259" key="4">
    <source>
        <dbReference type="Pfam" id="PF25078"/>
    </source>
</evidence>
<feature type="compositionally biased region" description="Basic and acidic residues" evidence="2">
    <location>
        <begin position="87"/>
        <end position="104"/>
    </location>
</feature>
<feature type="region of interest" description="Disordered" evidence="2">
    <location>
        <begin position="31"/>
        <end position="126"/>
    </location>
</feature>
<proteinExistence type="predicted"/>
<protein>
    <recommendedName>
        <fullName evidence="7">Up-regulated during septation protein 1 domain-containing protein</fullName>
    </recommendedName>
</protein>
<feature type="coiled-coil region" evidence="1">
    <location>
        <begin position="686"/>
        <end position="713"/>
    </location>
</feature>
<feature type="compositionally biased region" description="Basic and acidic residues" evidence="2">
    <location>
        <begin position="54"/>
        <end position="63"/>
    </location>
</feature>